<accession>A0A7X0WEL0</accession>
<dbReference type="Proteomes" id="UP000532866">
    <property type="component" value="Unassembled WGS sequence"/>
</dbReference>
<protein>
    <submittedName>
        <fullName evidence="1">Uncharacterized protein</fullName>
    </submittedName>
</protein>
<organism evidence="1 2">
    <name type="scientific">Listeria booriae</name>
    <dbReference type="NCBI Taxonomy" id="1552123"/>
    <lineage>
        <taxon>Bacteria</taxon>
        <taxon>Bacillati</taxon>
        <taxon>Bacillota</taxon>
        <taxon>Bacilli</taxon>
        <taxon>Bacillales</taxon>
        <taxon>Listeriaceae</taxon>
        <taxon>Listeria</taxon>
    </lineage>
</organism>
<dbReference type="AlphaFoldDB" id="A0A7X0WEL0"/>
<dbReference type="EMBL" id="JAAROL010000001">
    <property type="protein sequence ID" value="MBC1331034.1"/>
    <property type="molecule type" value="Genomic_DNA"/>
</dbReference>
<sequence length="124" mass="13554">MPIYTPKTSRTEFKGGKNILASEHFTFIEAGATLDGAKFGTTYVEVGTAIAQDKTSGKWEPFVDADVAKYNDFGILNVDWNSDGVHDGIVGEVITRGSVYDARLVGATDTFKENTPIRYVKEIV</sequence>
<proteinExistence type="predicted"/>
<evidence type="ECO:0000313" key="1">
    <source>
        <dbReference type="EMBL" id="MBC1331034.1"/>
    </source>
</evidence>
<dbReference type="RefSeq" id="WP_185372834.1">
    <property type="nucleotide sequence ID" value="NZ_JAARNB010000001.1"/>
</dbReference>
<name>A0A7X0WEL0_9LIST</name>
<evidence type="ECO:0000313" key="2">
    <source>
        <dbReference type="Proteomes" id="UP000532866"/>
    </source>
</evidence>
<comment type="caution">
    <text evidence="1">The sequence shown here is derived from an EMBL/GenBank/DDBJ whole genome shotgun (WGS) entry which is preliminary data.</text>
</comment>
<reference evidence="1 2" key="1">
    <citation type="submission" date="2020-03" db="EMBL/GenBank/DDBJ databases">
        <title>Soil Listeria distribution.</title>
        <authorList>
            <person name="Liao J."/>
            <person name="Wiedmann M."/>
        </authorList>
    </citation>
    <scope>NUCLEOTIDE SEQUENCE [LARGE SCALE GENOMIC DNA]</scope>
    <source>
        <strain evidence="1 2">FSL L7-1833</strain>
    </source>
</reference>
<gene>
    <name evidence="1" type="ORF">HB759_03625</name>
</gene>